<reference evidence="1" key="1">
    <citation type="journal article" date="2014" name="Front. Microbiol.">
        <title>High frequency of phylogenetically diverse reductive dehalogenase-homologous genes in deep subseafloor sedimentary metagenomes.</title>
        <authorList>
            <person name="Kawai M."/>
            <person name="Futagami T."/>
            <person name="Toyoda A."/>
            <person name="Takaki Y."/>
            <person name="Nishi S."/>
            <person name="Hori S."/>
            <person name="Arai W."/>
            <person name="Tsubouchi T."/>
            <person name="Morono Y."/>
            <person name="Uchiyama I."/>
            <person name="Ito T."/>
            <person name="Fujiyama A."/>
            <person name="Inagaki F."/>
            <person name="Takami H."/>
        </authorList>
    </citation>
    <scope>NUCLEOTIDE SEQUENCE</scope>
    <source>
        <strain evidence="1">Expedition CK06-06</strain>
    </source>
</reference>
<evidence type="ECO:0008006" key="2">
    <source>
        <dbReference type="Google" id="ProtNLM"/>
    </source>
</evidence>
<sequence>DFCNVFTFHELYTEKEKVKEIEEGCRSASIGCVECKQIMASNLNKALEPLREKRKELEANPQIIENIIDEGNRKARKIARNTMEEVREVVKI</sequence>
<dbReference type="GO" id="GO:0004830">
    <property type="term" value="F:tryptophan-tRNA ligase activity"/>
    <property type="evidence" value="ECO:0007669"/>
    <property type="project" value="TreeGrafter"/>
</dbReference>
<dbReference type="GO" id="GO:0006436">
    <property type="term" value="P:tryptophanyl-tRNA aminoacylation"/>
    <property type="evidence" value="ECO:0007669"/>
    <property type="project" value="TreeGrafter"/>
</dbReference>
<accession>X0TRZ1</accession>
<dbReference type="SUPFAM" id="SSF52374">
    <property type="entry name" value="Nucleotidylyl transferase"/>
    <property type="match status" value="1"/>
</dbReference>
<dbReference type="EMBL" id="BARS01018119">
    <property type="protein sequence ID" value="GAF90932.1"/>
    <property type="molecule type" value="Genomic_DNA"/>
</dbReference>
<dbReference type="AlphaFoldDB" id="X0TRZ1"/>
<dbReference type="PANTHER" id="PTHR43766:SF1">
    <property type="entry name" value="TRYPTOPHAN--TRNA LIGASE, MITOCHONDRIAL"/>
    <property type="match status" value="1"/>
</dbReference>
<protein>
    <recommendedName>
        <fullName evidence="2">Tryptophan--tRNA ligase</fullName>
    </recommendedName>
</protein>
<organism evidence="1">
    <name type="scientific">marine sediment metagenome</name>
    <dbReference type="NCBI Taxonomy" id="412755"/>
    <lineage>
        <taxon>unclassified sequences</taxon>
        <taxon>metagenomes</taxon>
        <taxon>ecological metagenomes</taxon>
    </lineage>
</organism>
<comment type="caution">
    <text evidence="1">The sequence shown here is derived from an EMBL/GenBank/DDBJ whole genome shotgun (WGS) entry which is preliminary data.</text>
</comment>
<feature type="non-terminal residue" evidence="1">
    <location>
        <position position="1"/>
    </location>
</feature>
<proteinExistence type="predicted"/>
<dbReference type="PANTHER" id="PTHR43766">
    <property type="entry name" value="TRYPTOPHAN--TRNA LIGASE, MITOCHONDRIAL"/>
    <property type="match status" value="1"/>
</dbReference>
<evidence type="ECO:0000313" key="1">
    <source>
        <dbReference type="EMBL" id="GAF90932.1"/>
    </source>
</evidence>
<gene>
    <name evidence="1" type="ORF">S01H1_29533</name>
</gene>
<dbReference type="GO" id="GO:0005829">
    <property type="term" value="C:cytosol"/>
    <property type="evidence" value="ECO:0007669"/>
    <property type="project" value="TreeGrafter"/>
</dbReference>
<dbReference type="Gene3D" id="1.10.240.10">
    <property type="entry name" value="Tyrosyl-Transfer RNA Synthetase"/>
    <property type="match status" value="1"/>
</dbReference>
<name>X0TRZ1_9ZZZZ</name>
<dbReference type="InterPro" id="IPR050203">
    <property type="entry name" value="Trp-tRNA_synthetase"/>
</dbReference>